<accession>A0ABP5G009</accession>
<comment type="caution">
    <text evidence="2">The sequence shown here is derived from an EMBL/GenBank/DDBJ whole genome shotgun (WGS) entry which is preliminary data.</text>
</comment>
<reference evidence="3" key="1">
    <citation type="journal article" date="2019" name="Int. J. Syst. Evol. Microbiol.">
        <title>The Global Catalogue of Microorganisms (GCM) 10K type strain sequencing project: providing services to taxonomists for standard genome sequencing and annotation.</title>
        <authorList>
            <consortium name="The Broad Institute Genomics Platform"/>
            <consortium name="The Broad Institute Genome Sequencing Center for Infectious Disease"/>
            <person name="Wu L."/>
            <person name="Ma J."/>
        </authorList>
    </citation>
    <scope>NUCLEOTIDE SEQUENCE [LARGE SCALE GENOMIC DNA]</scope>
    <source>
        <strain evidence="3">JCM 16014</strain>
    </source>
</reference>
<gene>
    <name evidence="2" type="ORF">GCM10009839_43740</name>
</gene>
<keyword evidence="3" id="KW-1185">Reference proteome</keyword>
<evidence type="ECO:0000313" key="2">
    <source>
        <dbReference type="EMBL" id="GAA2037668.1"/>
    </source>
</evidence>
<feature type="region of interest" description="Disordered" evidence="1">
    <location>
        <begin position="25"/>
        <end position="48"/>
    </location>
</feature>
<organism evidence="2 3">
    <name type="scientific">Catenulispora yoronensis</name>
    <dbReference type="NCBI Taxonomy" id="450799"/>
    <lineage>
        <taxon>Bacteria</taxon>
        <taxon>Bacillati</taxon>
        <taxon>Actinomycetota</taxon>
        <taxon>Actinomycetes</taxon>
        <taxon>Catenulisporales</taxon>
        <taxon>Catenulisporaceae</taxon>
        <taxon>Catenulispora</taxon>
    </lineage>
</organism>
<sequence>MAAKTKTKAAALFTGPDRLRVQSLAESHEYKKTSGSSDTAHTYDTTAL</sequence>
<protein>
    <submittedName>
        <fullName evidence="2">Uncharacterized protein</fullName>
    </submittedName>
</protein>
<feature type="compositionally biased region" description="Polar residues" evidence="1">
    <location>
        <begin position="33"/>
        <end position="48"/>
    </location>
</feature>
<dbReference type="EMBL" id="BAAAQN010000025">
    <property type="protein sequence ID" value="GAA2037668.1"/>
    <property type="molecule type" value="Genomic_DNA"/>
</dbReference>
<dbReference type="RefSeq" id="WP_344667485.1">
    <property type="nucleotide sequence ID" value="NZ_BAAAQN010000025.1"/>
</dbReference>
<proteinExistence type="predicted"/>
<evidence type="ECO:0000313" key="3">
    <source>
        <dbReference type="Proteomes" id="UP001500751"/>
    </source>
</evidence>
<name>A0ABP5G009_9ACTN</name>
<dbReference type="Proteomes" id="UP001500751">
    <property type="component" value="Unassembled WGS sequence"/>
</dbReference>
<evidence type="ECO:0000256" key="1">
    <source>
        <dbReference type="SAM" id="MobiDB-lite"/>
    </source>
</evidence>